<dbReference type="InterPro" id="IPR029044">
    <property type="entry name" value="Nucleotide-diphossugar_trans"/>
</dbReference>
<organism evidence="2 3">
    <name type="scientific">Nocardioides seonyuensis</name>
    <dbReference type="NCBI Taxonomy" id="2518371"/>
    <lineage>
        <taxon>Bacteria</taxon>
        <taxon>Bacillati</taxon>
        <taxon>Actinomycetota</taxon>
        <taxon>Actinomycetes</taxon>
        <taxon>Propionibacteriales</taxon>
        <taxon>Nocardioidaceae</taxon>
        <taxon>Nocardioides</taxon>
    </lineage>
</organism>
<sequence length="383" mass="43369">MKWFSRSPLVGVVVPAWGVERYLDECLRSLVRQEHARWEAVVVDDGSTDRTGEIADEWARRESRIRVVHTPNAGLGAARNVGVGHVRGDYLAFLDSDDVLRPTALATLVGSLEESGSDFATASVLQWHSGEPDGAIDEDSLVEPPWMRRLHQPPLRSARIEQRPELLGDVFAWNKLFRRSWWDAQRLAWPEGTRYEDQPTTTRAFLAGTFDVLTESTYLWRIREGSITQTRASIEDLRDRWETKRMSLESVREHGSAEVEEVYVDRVLAGDLWRYFLLVPDCSPEWWGLLRAGVLEFWGQRSLVHSGLPPVHRLAGWLVEQDRRADVAALMTWVSSLDGQPAPRGQDVATGAWRIVVPPSVLDETTVDPAALALRDHEVTRPL</sequence>
<accession>A0A4P7IGU7</accession>
<gene>
    <name evidence="2" type="ORF">EXE58_05490</name>
</gene>
<dbReference type="Gene3D" id="3.90.550.10">
    <property type="entry name" value="Spore Coat Polysaccharide Biosynthesis Protein SpsA, Chain A"/>
    <property type="match status" value="1"/>
</dbReference>
<name>A0A4P7IGU7_9ACTN</name>
<dbReference type="AlphaFoldDB" id="A0A4P7IGU7"/>
<dbReference type="PANTHER" id="PTHR22916">
    <property type="entry name" value="GLYCOSYLTRANSFERASE"/>
    <property type="match status" value="1"/>
</dbReference>
<feature type="domain" description="Glycosyltransferase 2-like" evidence="1">
    <location>
        <begin position="12"/>
        <end position="180"/>
    </location>
</feature>
<keyword evidence="3" id="KW-1185">Reference proteome</keyword>
<protein>
    <submittedName>
        <fullName evidence="2">Glycosyltransferase family 2 protein</fullName>
    </submittedName>
</protein>
<dbReference type="RefSeq" id="WP_135266929.1">
    <property type="nucleotide sequence ID" value="NZ_CP038436.1"/>
</dbReference>
<dbReference type="EMBL" id="CP038436">
    <property type="protein sequence ID" value="QBX54961.1"/>
    <property type="molecule type" value="Genomic_DNA"/>
</dbReference>
<dbReference type="GO" id="GO:0016758">
    <property type="term" value="F:hexosyltransferase activity"/>
    <property type="evidence" value="ECO:0007669"/>
    <property type="project" value="UniProtKB-ARBA"/>
</dbReference>
<reference evidence="2 3" key="1">
    <citation type="submission" date="2019-03" db="EMBL/GenBank/DDBJ databases">
        <title>Three New Species of Nocardioides, Nocardioides euryhalodurans sp. nov., Nocardioides seonyuensis sp. nov. and Nocardioides eburneoflavus sp. nov. Iolated from Soil.</title>
        <authorList>
            <person name="Roh S.G."/>
            <person name="Lee C."/>
            <person name="Kim M.-K."/>
            <person name="Kim S.B."/>
        </authorList>
    </citation>
    <scope>NUCLEOTIDE SEQUENCE [LARGE SCALE GENOMIC DNA]</scope>
    <source>
        <strain evidence="2 3">MMS17-SY207-3</strain>
    </source>
</reference>
<dbReference type="Proteomes" id="UP000294853">
    <property type="component" value="Chromosome"/>
</dbReference>
<dbReference type="SUPFAM" id="SSF53448">
    <property type="entry name" value="Nucleotide-diphospho-sugar transferases"/>
    <property type="match status" value="1"/>
</dbReference>
<dbReference type="PANTHER" id="PTHR22916:SF3">
    <property type="entry name" value="UDP-GLCNAC:BETAGAL BETA-1,3-N-ACETYLGLUCOSAMINYLTRANSFERASE-LIKE PROTEIN 1"/>
    <property type="match status" value="1"/>
</dbReference>
<evidence type="ECO:0000259" key="1">
    <source>
        <dbReference type="Pfam" id="PF00535"/>
    </source>
</evidence>
<evidence type="ECO:0000313" key="2">
    <source>
        <dbReference type="EMBL" id="QBX54961.1"/>
    </source>
</evidence>
<keyword evidence="2" id="KW-0808">Transferase</keyword>
<proteinExistence type="predicted"/>
<dbReference type="Pfam" id="PF00535">
    <property type="entry name" value="Glycos_transf_2"/>
    <property type="match status" value="1"/>
</dbReference>
<dbReference type="KEGG" id="nsn:EXE58_05490"/>
<dbReference type="InterPro" id="IPR001173">
    <property type="entry name" value="Glyco_trans_2-like"/>
</dbReference>
<dbReference type="OrthoDB" id="2676521at2"/>
<dbReference type="CDD" id="cd00761">
    <property type="entry name" value="Glyco_tranf_GTA_type"/>
    <property type="match status" value="1"/>
</dbReference>
<evidence type="ECO:0000313" key="3">
    <source>
        <dbReference type="Proteomes" id="UP000294853"/>
    </source>
</evidence>